<evidence type="ECO:0000256" key="1">
    <source>
        <dbReference type="SAM" id="MobiDB-lite"/>
    </source>
</evidence>
<feature type="compositionally biased region" description="Polar residues" evidence="1">
    <location>
        <begin position="272"/>
        <end position="293"/>
    </location>
</feature>
<protein>
    <submittedName>
        <fullName evidence="2">Uncharacterized protein</fullName>
    </submittedName>
</protein>
<dbReference type="EMBL" id="CAMPGE010023344">
    <property type="protein sequence ID" value="CAI2381296.1"/>
    <property type="molecule type" value="Genomic_DNA"/>
</dbReference>
<evidence type="ECO:0000313" key="2">
    <source>
        <dbReference type="EMBL" id="CAI2381296.1"/>
    </source>
</evidence>
<evidence type="ECO:0000313" key="3">
    <source>
        <dbReference type="Proteomes" id="UP001295684"/>
    </source>
</evidence>
<name>A0AAD1XXP6_EUPCR</name>
<accession>A0AAD1XXP6</accession>
<dbReference type="AlphaFoldDB" id="A0AAD1XXP6"/>
<feature type="region of interest" description="Disordered" evidence="1">
    <location>
        <begin position="256"/>
        <end position="293"/>
    </location>
</feature>
<keyword evidence="3" id="KW-1185">Reference proteome</keyword>
<organism evidence="2 3">
    <name type="scientific">Euplotes crassus</name>
    <dbReference type="NCBI Taxonomy" id="5936"/>
    <lineage>
        <taxon>Eukaryota</taxon>
        <taxon>Sar</taxon>
        <taxon>Alveolata</taxon>
        <taxon>Ciliophora</taxon>
        <taxon>Intramacronucleata</taxon>
        <taxon>Spirotrichea</taxon>
        <taxon>Hypotrichia</taxon>
        <taxon>Euplotida</taxon>
        <taxon>Euplotidae</taxon>
        <taxon>Moneuplotes</taxon>
    </lineage>
</organism>
<dbReference type="Proteomes" id="UP001295684">
    <property type="component" value="Unassembled WGS sequence"/>
</dbReference>
<proteinExistence type="predicted"/>
<sequence length="293" mass="33199">MLLYCLKILSNPSEQTQRLISLPVLYHSSSYHLKRSMTKNKVTRNPKLKSSSDASISYGCTRSKSSYLSQFITKNAQKSKGAKPAKRKKDPFKSMNYVTPTSKINFSISDGKLDLKLEKMRDKVFATPTKGRHRRMRSTVQPEMFENCGVIAAKSESQNIDDTKEIKPKVKKTIKKTVATFSPILEEDNYDNVIVKKCDEDTMGGASGPSYVEAIKFASVYNTQTDCHSSKILDDQMIKAKMDKINEYRDRLRKKPQILSRNIKKEERYSMKKTTSSKAESAIAGSSTRESQS</sequence>
<gene>
    <name evidence="2" type="ORF">ECRASSUSDP1_LOCUS22748</name>
</gene>
<feature type="region of interest" description="Disordered" evidence="1">
    <location>
        <begin position="36"/>
        <end position="55"/>
    </location>
</feature>
<reference evidence="2" key="1">
    <citation type="submission" date="2023-07" db="EMBL/GenBank/DDBJ databases">
        <authorList>
            <consortium name="AG Swart"/>
            <person name="Singh M."/>
            <person name="Singh A."/>
            <person name="Seah K."/>
            <person name="Emmerich C."/>
        </authorList>
    </citation>
    <scope>NUCLEOTIDE SEQUENCE</scope>
    <source>
        <strain evidence="2">DP1</strain>
    </source>
</reference>
<feature type="compositionally biased region" description="Basic residues" evidence="1">
    <location>
        <begin position="36"/>
        <end position="47"/>
    </location>
</feature>
<comment type="caution">
    <text evidence="2">The sequence shown here is derived from an EMBL/GenBank/DDBJ whole genome shotgun (WGS) entry which is preliminary data.</text>
</comment>